<dbReference type="PROSITE" id="PS50968">
    <property type="entry name" value="BIOTINYL_LIPOYL"/>
    <property type="match status" value="1"/>
</dbReference>
<dbReference type="FunFam" id="3.30.559.10:FF:000004">
    <property type="entry name" value="Acetyltransferase component of pyruvate dehydrogenase complex"/>
    <property type="match status" value="1"/>
</dbReference>
<dbReference type="Gene3D" id="3.30.559.10">
    <property type="entry name" value="Chloramphenicol acetyltransferase-like domain"/>
    <property type="match status" value="1"/>
</dbReference>
<dbReference type="SUPFAM" id="SSF52777">
    <property type="entry name" value="CoA-dependent acyltransferases"/>
    <property type="match status" value="1"/>
</dbReference>
<feature type="domain" description="Lipoyl-binding" evidence="10">
    <location>
        <begin position="2"/>
        <end position="78"/>
    </location>
</feature>
<keyword evidence="6 9" id="KW-0012">Acyltransferase</keyword>
<dbReference type="Pfam" id="PF02817">
    <property type="entry name" value="E3_binding"/>
    <property type="match status" value="1"/>
</dbReference>
<comment type="similarity">
    <text evidence="2 9">Belongs to the 2-oxoacid dehydrogenase family.</text>
</comment>
<dbReference type="PANTHER" id="PTHR43178">
    <property type="entry name" value="DIHYDROLIPOAMIDE ACETYLTRANSFERASE COMPONENT OF PYRUVATE DEHYDROGENASE COMPLEX"/>
    <property type="match status" value="1"/>
</dbReference>
<dbReference type="AlphaFoldDB" id="A0A2Z2NVA5"/>
<dbReference type="Gene3D" id="2.40.50.100">
    <property type="match status" value="1"/>
</dbReference>
<dbReference type="Gene3D" id="4.10.320.10">
    <property type="entry name" value="E3-binding domain"/>
    <property type="match status" value="1"/>
</dbReference>
<dbReference type="SUPFAM" id="SSF47005">
    <property type="entry name" value="Peripheral subunit-binding domain of 2-oxo acid dehydrogenase complex"/>
    <property type="match status" value="1"/>
</dbReference>
<dbReference type="PROSITE" id="PS00189">
    <property type="entry name" value="LIPOYL"/>
    <property type="match status" value="1"/>
</dbReference>
<dbReference type="InterPro" id="IPR050743">
    <property type="entry name" value="2-oxoacid_DH_E2_comp"/>
</dbReference>
<dbReference type="EMBL" id="CP018632">
    <property type="protein sequence ID" value="ASJ75472.1"/>
    <property type="molecule type" value="Genomic_DNA"/>
</dbReference>
<evidence type="ECO:0000256" key="2">
    <source>
        <dbReference type="ARBA" id="ARBA00007317"/>
    </source>
</evidence>
<keyword evidence="12" id="KW-0670">Pyruvate</keyword>
<dbReference type="SUPFAM" id="SSF51230">
    <property type="entry name" value="Single hybrid motif"/>
    <property type="match status" value="1"/>
</dbReference>
<evidence type="ECO:0000313" key="13">
    <source>
        <dbReference type="Proteomes" id="UP000250079"/>
    </source>
</evidence>
<evidence type="ECO:0000256" key="9">
    <source>
        <dbReference type="RuleBase" id="RU003423"/>
    </source>
</evidence>
<dbReference type="KEGG" id="gai:IMCC3135_27085"/>
<feature type="domain" description="Peripheral subunit-binding (PSBD)" evidence="11">
    <location>
        <begin position="136"/>
        <end position="173"/>
    </location>
</feature>
<evidence type="ECO:0000259" key="11">
    <source>
        <dbReference type="PROSITE" id="PS51826"/>
    </source>
</evidence>
<evidence type="ECO:0000256" key="6">
    <source>
        <dbReference type="ARBA" id="ARBA00023315"/>
    </source>
</evidence>
<keyword evidence="5 9" id="KW-0450">Lipoyl</keyword>
<reference evidence="12 13" key="1">
    <citation type="submission" date="2016-12" db="EMBL/GenBank/DDBJ databases">
        <authorList>
            <person name="Song W.-J."/>
            <person name="Kurnit D.M."/>
        </authorList>
    </citation>
    <scope>NUCLEOTIDE SEQUENCE [LARGE SCALE GENOMIC DNA]</scope>
    <source>
        <strain evidence="12 13">IMCC3135</strain>
    </source>
</reference>
<evidence type="ECO:0000256" key="7">
    <source>
        <dbReference type="ARBA" id="ARBA00025211"/>
    </source>
</evidence>
<comment type="cofactor">
    <cofactor evidence="1 9">
        <name>(R)-lipoate</name>
        <dbReference type="ChEBI" id="CHEBI:83088"/>
    </cofactor>
</comment>
<evidence type="ECO:0000256" key="4">
    <source>
        <dbReference type="ARBA" id="ARBA00022679"/>
    </source>
</evidence>
<evidence type="ECO:0000259" key="10">
    <source>
        <dbReference type="PROSITE" id="PS50968"/>
    </source>
</evidence>
<dbReference type="InterPro" id="IPR036625">
    <property type="entry name" value="E3-bd_dom_sf"/>
</dbReference>
<gene>
    <name evidence="12" type="primary">aceF_3</name>
    <name evidence="12" type="ORF">IMCC3135_27085</name>
</gene>
<protein>
    <recommendedName>
        <fullName evidence="9">Dihydrolipoamide acetyltransferase component of pyruvate dehydrogenase complex</fullName>
        <ecNumber evidence="9">2.3.1.-</ecNumber>
    </recommendedName>
</protein>
<dbReference type="RefSeq" id="WP_088920387.1">
    <property type="nucleotide sequence ID" value="NZ_CP018632.1"/>
</dbReference>
<sequence length="428" mass="46197">MTALIELRVPDIGDFNDVPVIELQLSVGDSIQENDTVMVLEGDKATLDVPALSGGKIVELLLVEGDVVSRGTLIARLEVVSSEGQIIAGNSMPVDEPVPEESQQAEGGVKCNRVAPVETSQPREVLPVFSAGRLAHASPSVRKFARELDVDVNLVKGTGSKLRITRNDIVEYVKKALASTAPVSGSGLDLPAWPIVDYAQFGPIERVKLSRIAKISGPALARNSVFIPHVTNFEKADITDLESFRKNVNSEPDVVKMSILAFVVKATATALKQHPKFNSSLDGDELILKEYYNLGVAVDTPDGLMVPVIKDVNRKSLREIAAEMIVLAEQARAGKLKLSDMQGGTFTISSLGGIGGENFTPIINAPEVAILGMVRSSIQPVWDGVQFQPRLMQPLSLSWDHRVVDGVAAAHFLKTVQATLQDFRRISL</sequence>
<evidence type="ECO:0000256" key="8">
    <source>
        <dbReference type="ARBA" id="ARBA00048370"/>
    </source>
</evidence>
<dbReference type="InterPro" id="IPR011053">
    <property type="entry name" value="Single_hybrid_motif"/>
</dbReference>
<dbReference type="PANTHER" id="PTHR43178:SF2">
    <property type="entry name" value="DIHYDROLIPOYLLYSINE-RESIDUE ACETYLTRANSFERASE COMPONENT OF PYRUVATE DEHYDROGENASE COMPLEX"/>
    <property type="match status" value="1"/>
</dbReference>
<dbReference type="CDD" id="cd06849">
    <property type="entry name" value="lipoyl_domain"/>
    <property type="match status" value="1"/>
</dbReference>
<organism evidence="12 13">
    <name type="scientific">Granulosicoccus antarcticus IMCC3135</name>
    <dbReference type="NCBI Taxonomy" id="1192854"/>
    <lineage>
        <taxon>Bacteria</taxon>
        <taxon>Pseudomonadati</taxon>
        <taxon>Pseudomonadota</taxon>
        <taxon>Gammaproteobacteria</taxon>
        <taxon>Chromatiales</taxon>
        <taxon>Granulosicoccaceae</taxon>
        <taxon>Granulosicoccus</taxon>
    </lineage>
</organism>
<dbReference type="EC" id="2.3.1.-" evidence="9"/>
<dbReference type="InterPro" id="IPR003016">
    <property type="entry name" value="2-oxoA_DH_lipoyl-BS"/>
</dbReference>
<comment type="catalytic activity">
    <reaction evidence="8">
        <text>N(6)-[(R)-dihydrolipoyl]-L-lysyl-[protein] + acetyl-CoA = N(6)-[(R)-S(8)-acetyldihydrolipoyl]-L-lysyl-[protein] + CoA</text>
        <dbReference type="Rhea" id="RHEA:17017"/>
        <dbReference type="Rhea" id="RHEA-COMP:10475"/>
        <dbReference type="Rhea" id="RHEA-COMP:10478"/>
        <dbReference type="ChEBI" id="CHEBI:57287"/>
        <dbReference type="ChEBI" id="CHEBI:57288"/>
        <dbReference type="ChEBI" id="CHEBI:83100"/>
        <dbReference type="ChEBI" id="CHEBI:83111"/>
        <dbReference type="EC" id="2.3.1.12"/>
    </reaction>
</comment>
<name>A0A2Z2NVA5_9GAMM</name>
<dbReference type="Proteomes" id="UP000250079">
    <property type="component" value="Chromosome"/>
</dbReference>
<dbReference type="GO" id="GO:0031405">
    <property type="term" value="F:lipoic acid binding"/>
    <property type="evidence" value="ECO:0007669"/>
    <property type="project" value="TreeGrafter"/>
</dbReference>
<dbReference type="InterPro" id="IPR004167">
    <property type="entry name" value="PSBD"/>
</dbReference>
<accession>A0A2Z2NVA5</accession>
<comment type="subunit">
    <text evidence="3">Forms a 24-polypeptide structural core with octahedral symmetry.</text>
</comment>
<dbReference type="GO" id="GO:0006086">
    <property type="term" value="P:pyruvate decarboxylation to acetyl-CoA"/>
    <property type="evidence" value="ECO:0007669"/>
    <property type="project" value="TreeGrafter"/>
</dbReference>
<keyword evidence="4 9" id="KW-0808">Transferase</keyword>
<evidence type="ECO:0000313" key="12">
    <source>
        <dbReference type="EMBL" id="ASJ75472.1"/>
    </source>
</evidence>
<dbReference type="GO" id="GO:0004742">
    <property type="term" value="F:dihydrolipoyllysine-residue acetyltransferase activity"/>
    <property type="evidence" value="ECO:0007669"/>
    <property type="project" value="UniProtKB-EC"/>
</dbReference>
<dbReference type="Pfam" id="PF00364">
    <property type="entry name" value="Biotin_lipoyl"/>
    <property type="match status" value="1"/>
</dbReference>
<dbReference type="PROSITE" id="PS51826">
    <property type="entry name" value="PSBD"/>
    <property type="match status" value="1"/>
</dbReference>
<proteinExistence type="inferred from homology"/>
<dbReference type="GO" id="GO:0005737">
    <property type="term" value="C:cytoplasm"/>
    <property type="evidence" value="ECO:0007669"/>
    <property type="project" value="TreeGrafter"/>
</dbReference>
<evidence type="ECO:0000256" key="3">
    <source>
        <dbReference type="ARBA" id="ARBA00011484"/>
    </source>
</evidence>
<dbReference type="InterPro" id="IPR000089">
    <property type="entry name" value="Biotin_lipoyl"/>
</dbReference>
<dbReference type="InterPro" id="IPR001078">
    <property type="entry name" value="2-oxoacid_DH_actylTfrase"/>
</dbReference>
<dbReference type="Pfam" id="PF00198">
    <property type="entry name" value="2-oxoacid_dh"/>
    <property type="match status" value="1"/>
</dbReference>
<evidence type="ECO:0000256" key="5">
    <source>
        <dbReference type="ARBA" id="ARBA00022823"/>
    </source>
</evidence>
<dbReference type="OrthoDB" id="9805770at2"/>
<keyword evidence="13" id="KW-1185">Reference proteome</keyword>
<dbReference type="InterPro" id="IPR023213">
    <property type="entry name" value="CAT-like_dom_sf"/>
</dbReference>
<comment type="function">
    <text evidence="7">The pyruvate dehydrogenase complex catalyzes the overall conversion of pyruvate to acetyl-CoA and CO(2). It contains multiple copies of three enzymatic components: pyruvate dehydrogenase (E1), dihydrolipoamide acetyltransferase (E2) and lipoamide dehydrogenase (E3).</text>
</comment>
<evidence type="ECO:0000256" key="1">
    <source>
        <dbReference type="ARBA" id="ARBA00001938"/>
    </source>
</evidence>